<dbReference type="AlphaFoldDB" id="A0A7Y9UVS8"/>
<dbReference type="PROSITE" id="PS50977">
    <property type="entry name" value="HTH_TETR_2"/>
    <property type="match status" value="1"/>
</dbReference>
<comment type="caution">
    <text evidence="4">The sequence shown here is derived from an EMBL/GenBank/DDBJ whole genome shotgun (WGS) entry which is preliminary data.</text>
</comment>
<dbReference type="InterPro" id="IPR001647">
    <property type="entry name" value="HTH_TetR"/>
</dbReference>
<evidence type="ECO:0000256" key="2">
    <source>
        <dbReference type="PROSITE-ProRule" id="PRU00335"/>
    </source>
</evidence>
<keyword evidence="5" id="KW-1185">Reference proteome</keyword>
<feature type="domain" description="HTH tetR-type" evidence="3">
    <location>
        <begin position="11"/>
        <end position="70"/>
    </location>
</feature>
<evidence type="ECO:0000259" key="3">
    <source>
        <dbReference type="PROSITE" id="PS50977"/>
    </source>
</evidence>
<feature type="DNA-binding region" description="H-T-H motif" evidence="2">
    <location>
        <begin position="33"/>
        <end position="52"/>
    </location>
</feature>
<dbReference type="InterPro" id="IPR050109">
    <property type="entry name" value="HTH-type_TetR-like_transc_reg"/>
</dbReference>
<protein>
    <submittedName>
        <fullName evidence="4">AcrR family transcriptional regulator</fullName>
    </submittedName>
</protein>
<dbReference type="PANTHER" id="PTHR30055">
    <property type="entry name" value="HTH-TYPE TRANSCRIPTIONAL REGULATOR RUTR"/>
    <property type="match status" value="1"/>
</dbReference>
<dbReference type="Pfam" id="PF00440">
    <property type="entry name" value="TetR_N"/>
    <property type="match status" value="1"/>
</dbReference>
<sequence>MTPRARPMSPEDRRQAILDAVVPLVIEHGADLSTRLIAEAAGVAEGTIFRVFADKTELMWAVAEEAINPAQGREEFDAMLAATDDLHERVRLAAESLTGQRNRTMMVMFGVRRYLMKQDDRKKHEPSAGPPEFLIRANKDLLEMLAGLFEPYADRMRVPPAQGAVVLRSLVFGSAGMDLDVELTSDQIADIIVGGVMLSPTDSEEDD</sequence>
<dbReference type="SUPFAM" id="SSF46689">
    <property type="entry name" value="Homeodomain-like"/>
    <property type="match status" value="1"/>
</dbReference>
<evidence type="ECO:0000313" key="5">
    <source>
        <dbReference type="Proteomes" id="UP000540656"/>
    </source>
</evidence>
<dbReference type="EMBL" id="JACCAA010000001">
    <property type="protein sequence ID" value="NYG58770.1"/>
    <property type="molecule type" value="Genomic_DNA"/>
</dbReference>
<proteinExistence type="predicted"/>
<dbReference type="InterPro" id="IPR009057">
    <property type="entry name" value="Homeodomain-like_sf"/>
</dbReference>
<dbReference type="GO" id="GO:0003700">
    <property type="term" value="F:DNA-binding transcription factor activity"/>
    <property type="evidence" value="ECO:0007669"/>
    <property type="project" value="TreeGrafter"/>
</dbReference>
<dbReference type="RefSeq" id="WP_179501898.1">
    <property type="nucleotide sequence ID" value="NZ_JACCAA010000001.1"/>
</dbReference>
<dbReference type="Gene3D" id="1.10.357.10">
    <property type="entry name" value="Tetracycline Repressor, domain 2"/>
    <property type="match status" value="1"/>
</dbReference>
<dbReference type="Proteomes" id="UP000540656">
    <property type="component" value="Unassembled WGS sequence"/>
</dbReference>
<dbReference type="PRINTS" id="PR00455">
    <property type="entry name" value="HTHTETR"/>
</dbReference>
<evidence type="ECO:0000256" key="1">
    <source>
        <dbReference type="ARBA" id="ARBA00023125"/>
    </source>
</evidence>
<dbReference type="PANTHER" id="PTHR30055:SF226">
    <property type="entry name" value="HTH-TYPE TRANSCRIPTIONAL REGULATOR PKSA"/>
    <property type="match status" value="1"/>
</dbReference>
<keyword evidence="1 2" id="KW-0238">DNA-binding</keyword>
<evidence type="ECO:0000313" key="4">
    <source>
        <dbReference type="EMBL" id="NYG58770.1"/>
    </source>
</evidence>
<dbReference type="GO" id="GO:0000976">
    <property type="term" value="F:transcription cis-regulatory region binding"/>
    <property type="evidence" value="ECO:0007669"/>
    <property type="project" value="TreeGrafter"/>
</dbReference>
<name>A0A7Y9UVS8_9ACTN</name>
<organism evidence="4 5">
    <name type="scientific">Nocardioides daedukensis</name>
    <dbReference type="NCBI Taxonomy" id="634462"/>
    <lineage>
        <taxon>Bacteria</taxon>
        <taxon>Bacillati</taxon>
        <taxon>Actinomycetota</taxon>
        <taxon>Actinomycetes</taxon>
        <taxon>Propionibacteriales</taxon>
        <taxon>Nocardioidaceae</taxon>
        <taxon>Nocardioides</taxon>
    </lineage>
</organism>
<gene>
    <name evidence="4" type="ORF">BJ980_001693</name>
</gene>
<accession>A0A7Y9UVS8</accession>
<reference evidence="4 5" key="1">
    <citation type="submission" date="2020-07" db="EMBL/GenBank/DDBJ databases">
        <title>Sequencing the genomes of 1000 actinobacteria strains.</title>
        <authorList>
            <person name="Klenk H.-P."/>
        </authorList>
    </citation>
    <scope>NUCLEOTIDE SEQUENCE [LARGE SCALE GENOMIC DNA]</scope>
    <source>
        <strain evidence="4 5">DSM 23819</strain>
    </source>
</reference>